<dbReference type="Gene3D" id="2.120.10.30">
    <property type="entry name" value="TolB, C-terminal domain"/>
    <property type="match status" value="2"/>
</dbReference>
<dbReference type="PANTHER" id="PTHR24104:SF25">
    <property type="entry name" value="PROTEIN LIN-41"/>
    <property type="match status" value="1"/>
</dbReference>
<gene>
    <name evidence="3" type="ORF">GBAR_LOCUS24770</name>
</gene>
<dbReference type="InterPro" id="IPR011042">
    <property type="entry name" value="6-blade_b-propeller_TolB-like"/>
</dbReference>
<dbReference type="AlphaFoldDB" id="A0AA35TB83"/>
<keyword evidence="1" id="KW-0677">Repeat</keyword>
<evidence type="ECO:0000313" key="3">
    <source>
        <dbReference type="EMBL" id="CAI8044687.1"/>
    </source>
</evidence>
<dbReference type="InterPro" id="IPR001258">
    <property type="entry name" value="NHL_repeat"/>
</dbReference>
<dbReference type="PROSITE" id="PS51125">
    <property type="entry name" value="NHL"/>
    <property type="match status" value="1"/>
</dbReference>
<accession>A0AA35TB83</accession>
<reference evidence="3" key="1">
    <citation type="submission" date="2023-03" db="EMBL/GenBank/DDBJ databases">
        <authorList>
            <person name="Steffen K."/>
            <person name="Cardenas P."/>
        </authorList>
    </citation>
    <scope>NUCLEOTIDE SEQUENCE</scope>
</reference>
<evidence type="ECO:0000313" key="4">
    <source>
        <dbReference type="Proteomes" id="UP001174909"/>
    </source>
</evidence>
<dbReference type="CDD" id="cd05819">
    <property type="entry name" value="NHL"/>
    <property type="match status" value="1"/>
</dbReference>
<name>A0AA35TB83_GEOBA</name>
<protein>
    <submittedName>
        <fullName evidence="3">E3 ubiquitin-protein ligase TRIM71</fullName>
    </submittedName>
</protein>
<dbReference type="GO" id="GO:0008270">
    <property type="term" value="F:zinc ion binding"/>
    <property type="evidence" value="ECO:0007669"/>
    <property type="project" value="UniProtKB-KW"/>
</dbReference>
<dbReference type="EMBL" id="CASHTH010003417">
    <property type="protein sequence ID" value="CAI8044687.1"/>
    <property type="molecule type" value="Genomic_DNA"/>
</dbReference>
<dbReference type="InterPro" id="IPR050952">
    <property type="entry name" value="TRIM-NHL_E3_ligases"/>
</dbReference>
<evidence type="ECO:0000256" key="1">
    <source>
        <dbReference type="ARBA" id="ARBA00022737"/>
    </source>
</evidence>
<dbReference type="Proteomes" id="UP001174909">
    <property type="component" value="Unassembled WGS sequence"/>
</dbReference>
<sequence length="404" mass="45224">MVSVETVLAKLGGDLPEYATIDLKQSVIQVKKEVEVNTTAHVYVTLRDSAGFPCSVEQNLSVKIVPFASGTDATPLAAEVTPLSSSRYLARFTPTLHTRGRRKLIVEVNGERINDDFIAILVQCPPQHLRDHEMETIDNIVHRGCLKSVGNHVFCLTRSERKEPQAMYIDGGTVTTPYTLKLLLHGRPQIWSPDEIAIGNNSLYVSDPHNSKVHRFNLSDGTYIASTGSKGSKEGQFDRPNGLCFAQDNYLYVCDSENHRIQVFDQDLSFCRTFGELGTERSCFLWPSNVASSSEGGRVLLYVSELYNHRVQCVTSTGDHIRFIEGSGTRERQLSRPNILHIHISHLYVSDDRGVVVFNLSGEFVTRFATELCKVGIYPIEGLTVSSDGFVYVYHSPQNRIYLY</sequence>
<comment type="caution">
    <text evidence="3">The sequence shown here is derived from an EMBL/GenBank/DDBJ whole genome shotgun (WGS) entry which is preliminary data.</text>
</comment>
<dbReference type="PANTHER" id="PTHR24104">
    <property type="entry name" value="E3 UBIQUITIN-PROTEIN LIGASE NHLRC1-RELATED"/>
    <property type="match status" value="1"/>
</dbReference>
<feature type="repeat" description="NHL" evidence="2">
    <location>
        <begin position="228"/>
        <end position="267"/>
    </location>
</feature>
<organism evidence="3 4">
    <name type="scientific">Geodia barretti</name>
    <name type="common">Barrett's horny sponge</name>
    <dbReference type="NCBI Taxonomy" id="519541"/>
    <lineage>
        <taxon>Eukaryota</taxon>
        <taxon>Metazoa</taxon>
        <taxon>Porifera</taxon>
        <taxon>Demospongiae</taxon>
        <taxon>Heteroscleromorpha</taxon>
        <taxon>Tetractinellida</taxon>
        <taxon>Astrophorina</taxon>
        <taxon>Geodiidae</taxon>
        <taxon>Geodia</taxon>
    </lineage>
</organism>
<proteinExistence type="predicted"/>
<dbReference type="Pfam" id="PF01436">
    <property type="entry name" value="NHL"/>
    <property type="match status" value="1"/>
</dbReference>
<evidence type="ECO:0000256" key="2">
    <source>
        <dbReference type="PROSITE-ProRule" id="PRU00504"/>
    </source>
</evidence>
<dbReference type="SUPFAM" id="SSF63825">
    <property type="entry name" value="YWTD domain"/>
    <property type="match status" value="1"/>
</dbReference>
<keyword evidence="4" id="KW-1185">Reference proteome</keyword>